<feature type="domain" description="RCK C-terminal" evidence="8">
    <location>
        <begin position="367"/>
        <end position="448"/>
    </location>
</feature>
<keyword evidence="4" id="KW-0630">Potassium</keyword>
<evidence type="ECO:0000256" key="2">
    <source>
        <dbReference type="ARBA" id="ARBA00022448"/>
    </source>
</evidence>
<dbReference type="SUPFAM" id="SSF51735">
    <property type="entry name" value="NAD(P)-binding Rossmann-fold domains"/>
    <property type="match status" value="2"/>
</dbReference>
<protein>
    <recommendedName>
        <fullName evidence="1">Trk system potassium uptake protein TrkA</fullName>
    </recommendedName>
</protein>
<dbReference type="InterPro" id="IPR036291">
    <property type="entry name" value="NAD(P)-bd_dom_sf"/>
</dbReference>
<comment type="caution">
    <text evidence="9">The sequence shown here is derived from an EMBL/GenBank/DDBJ whole genome shotgun (WGS) entry which is preliminary data.</text>
</comment>
<dbReference type="NCBIfam" id="NF007039">
    <property type="entry name" value="PRK09496.3-2"/>
    <property type="match status" value="1"/>
</dbReference>
<feature type="domain" description="RCK N-terminal" evidence="7">
    <location>
        <begin position="229"/>
        <end position="350"/>
    </location>
</feature>
<dbReference type="Proteomes" id="UP000239907">
    <property type="component" value="Unassembled WGS sequence"/>
</dbReference>
<gene>
    <name evidence="9" type="ORF">BSZ32_02470</name>
</gene>
<dbReference type="InterPro" id="IPR003148">
    <property type="entry name" value="RCK_N"/>
</dbReference>
<evidence type="ECO:0000256" key="3">
    <source>
        <dbReference type="ARBA" id="ARBA00022538"/>
    </source>
</evidence>
<dbReference type="AlphaFoldDB" id="A0A2S7TZ28"/>
<dbReference type="GO" id="GO:0005886">
    <property type="term" value="C:plasma membrane"/>
    <property type="evidence" value="ECO:0007669"/>
    <property type="project" value="InterPro"/>
</dbReference>
<evidence type="ECO:0000256" key="6">
    <source>
        <dbReference type="ARBA" id="ARBA00023065"/>
    </source>
</evidence>
<dbReference type="SUPFAM" id="SSF116726">
    <property type="entry name" value="TrkA C-terminal domain-like"/>
    <property type="match status" value="2"/>
</dbReference>
<dbReference type="EMBL" id="MQWA01000001">
    <property type="protein sequence ID" value="PQJ27471.1"/>
    <property type="molecule type" value="Genomic_DNA"/>
</dbReference>
<dbReference type="InterPro" id="IPR006036">
    <property type="entry name" value="K_uptake_TrkA"/>
</dbReference>
<dbReference type="Pfam" id="PF02080">
    <property type="entry name" value="TrkA_C"/>
    <property type="match status" value="2"/>
</dbReference>
<evidence type="ECO:0000259" key="8">
    <source>
        <dbReference type="PROSITE" id="PS51202"/>
    </source>
</evidence>
<accession>A0A2S7TZ28</accession>
<dbReference type="Gene3D" id="3.40.50.720">
    <property type="entry name" value="NAD(P)-binding Rossmann-like Domain"/>
    <property type="match status" value="2"/>
</dbReference>
<dbReference type="PANTHER" id="PTHR43833:SF5">
    <property type="entry name" value="TRK SYSTEM POTASSIUM UPTAKE PROTEIN TRKA"/>
    <property type="match status" value="1"/>
</dbReference>
<feature type="domain" description="RCK N-terminal" evidence="7">
    <location>
        <begin position="1"/>
        <end position="121"/>
    </location>
</feature>
<dbReference type="PROSITE" id="PS51201">
    <property type="entry name" value="RCK_N"/>
    <property type="match status" value="2"/>
</dbReference>
<keyword evidence="6" id="KW-0406">Ion transport</keyword>
<dbReference type="InterPro" id="IPR050721">
    <property type="entry name" value="Trk_Ktr_HKT_K-transport"/>
</dbReference>
<evidence type="ECO:0000256" key="1">
    <source>
        <dbReference type="ARBA" id="ARBA00017378"/>
    </source>
</evidence>
<feature type="domain" description="RCK C-terminal" evidence="8">
    <location>
        <begin position="141"/>
        <end position="222"/>
    </location>
</feature>
<evidence type="ECO:0000313" key="10">
    <source>
        <dbReference type="Proteomes" id="UP000239907"/>
    </source>
</evidence>
<keyword evidence="10" id="KW-1185">Reference proteome</keyword>
<dbReference type="OrthoDB" id="9775180at2"/>
<reference evidence="9 10" key="1">
    <citation type="submission" date="2016-12" db="EMBL/GenBank/DDBJ databases">
        <title>Study of bacterial adaptation to deep sea.</title>
        <authorList>
            <person name="Song J."/>
            <person name="Yoshizawa S."/>
            <person name="Kogure K."/>
        </authorList>
    </citation>
    <scope>NUCLEOTIDE SEQUENCE [LARGE SCALE GENOMIC DNA]</scope>
    <source>
        <strain evidence="9 10">SAORIC-165</strain>
    </source>
</reference>
<evidence type="ECO:0000256" key="4">
    <source>
        <dbReference type="ARBA" id="ARBA00022958"/>
    </source>
</evidence>
<evidence type="ECO:0000259" key="7">
    <source>
        <dbReference type="PROSITE" id="PS51201"/>
    </source>
</evidence>
<evidence type="ECO:0000313" key="9">
    <source>
        <dbReference type="EMBL" id="PQJ27471.1"/>
    </source>
</evidence>
<evidence type="ECO:0000256" key="5">
    <source>
        <dbReference type="ARBA" id="ARBA00023027"/>
    </source>
</evidence>
<dbReference type="InterPro" id="IPR006037">
    <property type="entry name" value="RCK_C"/>
</dbReference>
<dbReference type="GO" id="GO:0015079">
    <property type="term" value="F:potassium ion transmembrane transporter activity"/>
    <property type="evidence" value="ECO:0007669"/>
    <property type="project" value="InterPro"/>
</dbReference>
<sequence>MNIIIIGAGEVGRHLATSLSREAHSITVIESNPELAAELEQSLDARIICEDGTSVTTLLEAGVSECDLFLALTSDNTINVMAASVAKKLDAKKVISRVHPEVQREEWLFDYRSHFGIDHIFSSERLSAIELAKFIRNPESLVVEEIARGRIELQQVRVSDKSDVPGKKLIDLKAPERTRVASITRGGESFVPTANSTLEVGDVVTIFGEPRKLRTLAERLQKGHVKDSELKVVIFGGGEYGFTLAQMLESWNCRVRIFEKDEKLAQELTDRLSNTTVIHTDGTVLAELEEEQVGEVDFFVATSGSDEDNVMTCLQANNLGAKNCLTLIHRADYAQAISGSGRHFGILAAVSPREATRRDLEKFITSDKFHTIKKLGAGEIIETSVESGSIVAEKMVGEVEWPEGCILVARIHGLHASVPGPDDILEPGDLIYAIVTPKVRKQFLKLVR</sequence>
<keyword evidence="3" id="KW-0633">Potassium transport</keyword>
<name>A0A2S7TZ28_9BACT</name>
<dbReference type="InterPro" id="IPR036721">
    <property type="entry name" value="RCK_C_sf"/>
</dbReference>
<keyword evidence="5" id="KW-0520">NAD</keyword>
<keyword evidence="2" id="KW-0813">Transport</keyword>
<dbReference type="PANTHER" id="PTHR43833">
    <property type="entry name" value="POTASSIUM CHANNEL PROTEIN 2-RELATED-RELATED"/>
    <property type="match status" value="1"/>
</dbReference>
<dbReference type="Pfam" id="PF02254">
    <property type="entry name" value="TrkA_N"/>
    <property type="match status" value="2"/>
</dbReference>
<organism evidence="9 10">
    <name type="scientific">Rubritalea profundi</name>
    <dbReference type="NCBI Taxonomy" id="1658618"/>
    <lineage>
        <taxon>Bacteria</taxon>
        <taxon>Pseudomonadati</taxon>
        <taxon>Verrucomicrobiota</taxon>
        <taxon>Verrucomicrobiia</taxon>
        <taxon>Verrucomicrobiales</taxon>
        <taxon>Rubritaleaceae</taxon>
        <taxon>Rubritalea</taxon>
    </lineage>
</organism>
<proteinExistence type="predicted"/>
<dbReference type="PROSITE" id="PS51202">
    <property type="entry name" value="RCK_C"/>
    <property type="match status" value="2"/>
</dbReference>
<dbReference type="PRINTS" id="PR00335">
    <property type="entry name" value="KUPTAKETRKA"/>
</dbReference>
<dbReference type="RefSeq" id="WP_105041957.1">
    <property type="nucleotide sequence ID" value="NZ_MQWA01000001.1"/>
</dbReference>
<dbReference type="Gene3D" id="3.30.70.1450">
    <property type="entry name" value="Regulator of K+ conductance, C-terminal domain"/>
    <property type="match status" value="2"/>
</dbReference>